<proteinExistence type="predicted"/>
<sequence length="73" mass="8479">DNSSITNSRDSLKTTMDNLMKETLEFKVTLSAIVDELHKIQDLLSKDRSVERDFSVEIGKMKIQIDHLQREDK</sequence>
<feature type="non-terminal residue" evidence="1">
    <location>
        <position position="1"/>
    </location>
</feature>
<organism evidence="1 2">
    <name type="scientific">Datura stramonium</name>
    <name type="common">Jimsonweed</name>
    <name type="synonym">Common thornapple</name>
    <dbReference type="NCBI Taxonomy" id="4076"/>
    <lineage>
        <taxon>Eukaryota</taxon>
        <taxon>Viridiplantae</taxon>
        <taxon>Streptophyta</taxon>
        <taxon>Embryophyta</taxon>
        <taxon>Tracheophyta</taxon>
        <taxon>Spermatophyta</taxon>
        <taxon>Magnoliopsida</taxon>
        <taxon>eudicotyledons</taxon>
        <taxon>Gunneridae</taxon>
        <taxon>Pentapetalae</taxon>
        <taxon>asterids</taxon>
        <taxon>lamiids</taxon>
        <taxon>Solanales</taxon>
        <taxon>Solanaceae</taxon>
        <taxon>Solanoideae</taxon>
        <taxon>Datureae</taxon>
        <taxon>Datura</taxon>
    </lineage>
</organism>
<dbReference type="Proteomes" id="UP000823775">
    <property type="component" value="Unassembled WGS sequence"/>
</dbReference>
<evidence type="ECO:0000313" key="1">
    <source>
        <dbReference type="EMBL" id="MCD7471253.1"/>
    </source>
</evidence>
<protein>
    <submittedName>
        <fullName evidence="1">Uncharacterized protein</fullName>
    </submittedName>
</protein>
<dbReference type="EMBL" id="JACEIK010001661">
    <property type="protein sequence ID" value="MCD7471253.1"/>
    <property type="molecule type" value="Genomic_DNA"/>
</dbReference>
<evidence type="ECO:0000313" key="2">
    <source>
        <dbReference type="Proteomes" id="UP000823775"/>
    </source>
</evidence>
<reference evidence="1 2" key="1">
    <citation type="journal article" date="2021" name="BMC Genomics">
        <title>Datura genome reveals duplications of psychoactive alkaloid biosynthetic genes and high mutation rate following tissue culture.</title>
        <authorList>
            <person name="Rajewski A."/>
            <person name="Carter-House D."/>
            <person name="Stajich J."/>
            <person name="Litt A."/>
        </authorList>
    </citation>
    <scope>NUCLEOTIDE SEQUENCE [LARGE SCALE GENOMIC DNA]</scope>
    <source>
        <strain evidence="1">AR-01</strain>
    </source>
</reference>
<accession>A0ABS8TJW9</accession>
<gene>
    <name evidence="1" type="ORF">HAX54_011583</name>
</gene>
<keyword evidence="2" id="KW-1185">Reference proteome</keyword>
<feature type="non-terminal residue" evidence="1">
    <location>
        <position position="73"/>
    </location>
</feature>
<name>A0ABS8TJW9_DATST</name>
<comment type="caution">
    <text evidence="1">The sequence shown here is derived from an EMBL/GenBank/DDBJ whole genome shotgun (WGS) entry which is preliminary data.</text>
</comment>